<reference evidence="11" key="2">
    <citation type="submission" date="2025-08" db="UniProtKB">
        <authorList>
            <consortium name="Ensembl"/>
        </authorList>
    </citation>
    <scope>IDENTIFICATION</scope>
</reference>
<dbReference type="GO" id="GO:0005737">
    <property type="term" value="C:cytoplasm"/>
    <property type="evidence" value="ECO:0000318"/>
    <property type="project" value="GO_Central"/>
</dbReference>
<dbReference type="SUPFAM" id="SSF57845">
    <property type="entry name" value="B-box zinc-binding domain"/>
    <property type="match status" value="1"/>
</dbReference>
<keyword evidence="1" id="KW-0399">Innate immunity</keyword>
<dbReference type="EMBL" id="AHAT01000552">
    <property type="status" value="NOT_ANNOTATED_CDS"/>
    <property type="molecule type" value="Genomic_DNA"/>
</dbReference>
<reference evidence="12" key="1">
    <citation type="submission" date="2011-12" db="EMBL/GenBank/DDBJ databases">
        <title>The Draft Genome of Lepisosteus oculatus.</title>
        <authorList>
            <consortium name="The Broad Institute Genome Assembly &amp; Analysis Group"/>
            <consortium name="Computational R&amp;D Group"/>
            <consortium name="and Sequencing Platform"/>
            <person name="Di Palma F."/>
            <person name="Alfoldi J."/>
            <person name="Johnson J."/>
            <person name="Berlin A."/>
            <person name="Gnerre S."/>
            <person name="Jaffe D."/>
            <person name="MacCallum I."/>
            <person name="Young S."/>
            <person name="Walker B.J."/>
            <person name="Lander E.S."/>
            <person name="Lindblad-Toh K."/>
        </authorList>
    </citation>
    <scope>NUCLEOTIDE SEQUENCE [LARGE SCALE GENOMIC DNA]</scope>
</reference>
<keyword evidence="5" id="KW-0391">Immunity</keyword>
<dbReference type="OMA" id="VCYGSMP"/>
<dbReference type="Gene3D" id="2.60.120.920">
    <property type="match status" value="1"/>
</dbReference>
<accession>W5N8U6</accession>
<dbReference type="Pfam" id="PF13765">
    <property type="entry name" value="PRY"/>
    <property type="match status" value="1"/>
</dbReference>
<feature type="coiled-coil region" evidence="7">
    <location>
        <begin position="233"/>
        <end position="260"/>
    </location>
</feature>
<evidence type="ECO:0000313" key="11">
    <source>
        <dbReference type="Ensembl" id="ENSLOCP00000017055.1"/>
    </source>
</evidence>
<feature type="region of interest" description="Disordered" evidence="8">
    <location>
        <begin position="83"/>
        <end position="102"/>
    </location>
</feature>
<protein>
    <submittedName>
        <fullName evidence="11">Tripartite motif containing 25</fullName>
    </submittedName>
</protein>
<feature type="domain" description="RING-type" evidence="9">
    <location>
        <begin position="14"/>
        <end position="58"/>
    </location>
</feature>
<keyword evidence="3 6" id="KW-0863">Zinc-finger</keyword>
<dbReference type="Gene3D" id="3.30.40.10">
    <property type="entry name" value="Zinc/RING finger domain, C3HC4 (zinc finger)"/>
    <property type="match status" value="1"/>
</dbReference>
<dbReference type="GO" id="GO:0008270">
    <property type="term" value="F:zinc ion binding"/>
    <property type="evidence" value="ECO:0007669"/>
    <property type="project" value="UniProtKB-KW"/>
</dbReference>
<feature type="compositionally biased region" description="Polar residues" evidence="8">
    <location>
        <begin position="373"/>
        <end position="382"/>
    </location>
</feature>
<dbReference type="SMART" id="SM00589">
    <property type="entry name" value="PRY"/>
    <property type="match status" value="1"/>
</dbReference>
<dbReference type="Pfam" id="PF25600">
    <property type="entry name" value="TRIM_CC"/>
    <property type="match status" value="1"/>
</dbReference>
<dbReference type="AlphaFoldDB" id="W5N8U6"/>
<dbReference type="InterPro" id="IPR013320">
    <property type="entry name" value="ConA-like_dom_sf"/>
</dbReference>
<evidence type="ECO:0000259" key="10">
    <source>
        <dbReference type="PROSITE" id="PS50188"/>
    </source>
</evidence>
<sequence>MASPLLSLAEELVCSICLSTFDSPVTTPCGHNFCRGCLEATWQESQQVALGYNCPQCRTHFYTKPELRKNTVLSTVVDTFTRAQPAAGPRDEPEQGDEPEPDPESVLCDTCLQARACNTCLTCMASFCPEHVRPHQESPAFQAHQLGAPLADLQERLCAEHCKLLEFFCLQHRRAICSLCLQLTHKPCRFSTPQEQRAEQEAKLTEKLTLLNEKIEKTQTVVSQMKELQSSVRESAESRKKVLAELYRQMKEMLEKDEREALRAVDHEQEGAQTRILGLMQRMSMNVEEMASTKGRVEALLAQKHKISFLQTMVELPKVVTFNPYTPRIHIDSKQVLSCQTAAAALKHFLGDLLEQPVEGRPQLLRPDKPGSDDTSSDTGKQPSKPAPGDPDANPTPIKGPNKDPGTQQNPTAAAPQKMPQKTPTPVPGPPPQLVGNDSLKDYLTKDPPLSNPVAARRSDLLQHATVLTLDLRTAHRRLVLSENFTRAAVSEEQTSYPDSPARFSMCSQVLCFKGFSRGRHYWEVKLTSSNFCAVGLAYNSIARKGPSSRLGRNKQSWCLEWFNVKLSAWHDSAETVLFNPSPSRVGVLLDCDEGTATFYNVADRAYPIHTFTASFIEAVYPAFWLFSSGTTLTLCKL</sequence>
<dbReference type="InterPro" id="IPR001870">
    <property type="entry name" value="B30.2/SPRY"/>
</dbReference>
<dbReference type="PANTHER" id="PTHR25465:SF77">
    <property type="entry name" value="E3 UBIQUITIN_ISG15 LIGASE TRIM25"/>
    <property type="match status" value="1"/>
</dbReference>
<evidence type="ECO:0000256" key="7">
    <source>
        <dbReference type="SAM" id="Coils"/>
    </source>
</evidence>
<feature type="domain" description="B30.2/SPRY" evidence="10">
    <location>
        <begin position="448"/>
        <end position="638"/>
    </location>
</feature>
<organism evidence="11 12">
    <name type="scientific">Lepisosteus oculatus</name>
    <name type="common">Spotted gar</name>
    <dbReference type="NCBI Taxonomy" id="7918"/>
    <lineage>
        <taxon>Eukaryota</taxon>
        <taxon>Metazoa</taxon>
        <taxon>Chordata</taxon>
        <taxon>Craniata</taxon>
        <taxon>Vertebrata</taxon>
        <taxon>Euteleostomi</taxon>
        <taxon>Actinopterygii</taxon>
        <taxon>Neopterygii</taxon>
        <taxon>Holostei</taxon>
        <taxon>Semionotiformes</taxon>
        <taxon>Lepisosteidae</taxon>
        <taxon>Lepisosteus</taxon>
    </lineage>
</organism>
<evidence type="ECO:0000259" key="9">
    <source>
        <dbReference type="PROSITE" id="PS50089"/>
    </source>
</evidence>
<dbReference type="PROSITE" id="PS00518">
    <property type="entry name" value="ZF_RING_1"/>
    <property type="match status" value="1"/>
</dbReference>
<dbReference type="Bgee" id="ENSLOCG00000013830">
    <property type="expression patterns" value="Expressed in zone of skin and 13 other cell types or tissues"/>
</dbReference>
<dbReference type="SMART" id="SM00449">
    <property type="entry name" value="SPRY"/>
    <property type="match status" value="1"/>
</dbReference>
<keyword evidence="4" id="KW-0862">Zinc</keyword>
<keyword evidence="12" id="KW-1185">Reference proteome</keyword>
<evidence type="ECO:0000256" key="3">
    <source>
        <dbReference type="ARBA" id="ARBA00022771"/>
    </source>
</evidence>
<dbReference type="InterPro" id="IPR043136">
    <property type="entry name" value="B30.2/SPRY_sf"/>
</dbReference>
<dbReference type="Gene3D" id="3.30.160.60">
    <property type="entry name" value="Classic Zinc Finger"/>
    <property type="match status" value="1"/>
</dbReference>
<dbReference type="Gene3D" id="4.10.830.40">
    <property type="match status" value="1"/>
</dbReference>
<feature type="region of interest" description="Disordered" evidence="8">
    <location>
        <begin position="357"/>
        <end position="457"/>
    </location>
</feature>
<evidence type="ECO:0000313" key="12">
    <source>
        <dbReference type="Proteomes" id="UP000018468"/>
    </source>
</evidence>
<evidence type="ECO:0000256" key="2">
    <source>
        <dbReference type="ARBA" id="ARBA00022723"/>
    </source>
</evidence>
<dbReference type="InParanoid" id="W5N8U6"/>
<dbReference type="InterPro" id="IPR006574">
    <property type="entry name" value="PRY"/>
</dbReference>
<dbReference type="InterPro" id="IPR003879">
    <property type="entry name" value="Butyrophylin_SPRY"/>
</dbReference>
<dbReference type="PANTHER" id="PTHR25465">
    <property type="entry name" value="B-BOX DOMAIN CONTAINING"/>
    <property type="match status" value="1"/>
</dbReference>
<dbReference type="InterPro" id="IPR003877">
    <property type="entry name" value="SPRY_dom"/>
</dbReference>
<evidence type="ECO:0000256" key="1">
    <source>
        <dbReference type="ARBA" id="ARBA00022588"/>
    </source>
</evidence>
<dbReference type="Ensembl" id="ENSLOCT00000017085.1">
    <property type="protein sequence ID" value="ENSLOCP00000017055.1"/>
    <property type="gene ID" value="ENSLOCG00000013830.1"/>
</dbReference>
<evidence type="ECO:0000256" key="8">
    <source>
        <dbReference type="SAM" id="MobiDB-lite"/>
    </source>
</evidence>
<evidence type="ECO:0000256" key="6">
    <source>
        <dbReference type="PROSITE-ProRule" id="PRU00175"/>
    </source>
</evidence>
<feature type="compositionally biased region" description="Pro residues" evidence="8">
    <location>
        <begin position="423"/>
        <end position="433"/>
    </location>
</feature>
<proteinExistence type="predicted"/>
<dbReference type="InterPro" id="IPR001841">
    <property type="entry name" value="Znf_RING"/>
</dbReference>
<dbReference type="CDD" id="cd16597">
    <property type="entry name" value="RING-HC_TRIM25_C-IV"/>
    <property type="match status" value="1"/>
</dbReference>
<dbReference type="SMART" id="SM00184">
    <property type="entry name" value="RING"/>
    <property type="match status" value="1"/>
</dbReference>
<dbReference type="SUPFAM" id="SSF49899">
    <property type="entry name" value="Concanavalin A-like lectins/glucanases"/>
    <property type="match status" value="1"/>
</dbReference>
<dbReference type="InterPro" id="IPR058030">
    <property type="entry name" value="TRIM8/14/16/25/29/45/65_CC"/>
</dbReference>
<evidence type="ECO:0000256" key="5">
    <source>
        <dbReference type="ARBA" id="ARBA00022859"/>
    </source>
</evidence>
<keyword evidence="2" id="KW-0479">Metal-binding</keyword>
<evidence type="ECO:0000256" key="4">
    <source>
        <dbReference type="ARBA" id="ARBA00022833"/>
    </source>
</evidence>
<dbReference type="eggNOG" id="KOG2177">
    <property type="taxonomic scope" value="Eukaryota"/>
</dbReference>
<dbReference type="SUPFAM" id="SSF57850">
    <property type="entry name" value="RING/U-box"/>
    <property type="match status" value="1"/>
</dbReference>
<reference evidence="11" key="3">
    <citation type="submission" date="2025-09" db="UniProtKB">
        <authorList>
            <consortium name="Ensembl"/>
        </authorList>
    </citation>
    <scope>IDENTIFICATION</scope>
</reference>
<dbReference type="InterPro" id="IPR013083">
    <property type="entry name" value="Znf_RING/FYVE/PHD"/>
</dbReference>
<dbReference type="GO" id="GO:0045087">
    <property type="term" value="P:innate immune response"/>
    <property type="evidence" value="ECO:0000318"/>
    <property type="project" value="GO_Central"/>
</dbReference>
<dbReference type="Pfam" id="PF15227">
    <property type="entry name" value="zf-C3HC4_4"/>
    <property type="match status" value="1"/>
</dbReference>
<dbReference type="InterPro" id="IPR017907">
    <property type="entry name" value="Znf_RING_CS"/>
</dbReference>
<dbReference type="CDD" id="cd19776">
    <property type="entry name" value="Bbox2_TRIM25_C-IV"/>
    <property type="match status" value="1"/>
</dbReference>
<dbReference type="GeneTree" id="ENSGT00940000164979"/>
<dbReference type="GO" id="GO:0061630">
    <property type="term" value="F:ubiquitin protein ligase activity"/>
    <property type="evidence" value="ECO:0000318"/>
    <property type="project" value="GO_Central"/>
</dbReference>
<dbReference type="Pfam" id="PF00622">
    <property type="entry name" value="SPRY"/>
    <property type="match status" value="1"/>
</dbReference>
<name>W5N8U6_LEPOC</name>
<dbReference type="Proteomes" id="UP000018468">
    <property type="component" value="Linkage group LG10"/>
</dbReference>
<dbReference type="PRINTS" id="PR01407">
    <property type="entry name" value="BUTYPHLNCDUF"/>
</dbReference>
<dbReference type="InterPro" id="IPR051051">
    <property type="entry name" value="E3_ubiq-ligase_TRIM/RNF"/>
</dbReference>
<dbReference type="HOGENOM" id="CLU_013137_0_2_1"/>
<keyword evidence="7" id="KW-0175">Coiled coil</keyword>
<dbReference type="STRING" id="7918.ENSLOCP00000017055"/>
<dbReference type="PROSITE" id="PS50188">
    <property type="entry name" value="B302_SPRY"/>
    <property type="match status" value="1"/>
</dbReference>
<dbReference type="PROSITE" id="PS50089">
    <property type="entry name" value="ZF_RING_2"/>
    <property type="match status" value="1"/>
</dbReference>